<proteinExistence type="predicted"/>
<dbReference type="InterPro" id="IPR036278">
    <property type="entry name" value="Sialidase_sf"/>
</dbReference>
<organism evidence="2 3">
    <name type="scientific">Gimesia algae</name>
    <dbReference type="NCBI Taxonomy" id="2527971"/>
    <lineage>
        <taxon>Bacteria</taxon>
        <taxon>Pseudomonadati</taxon>
        <taxon>Planctomycetota</taxon>
        <taxon>Planctomycetia</taxon>
        <taxon>Planctomycetales</taxon>
        <taxon>Planctomycetaceae</taxon>
        <taxon>Gimesia</taxon>
    </lineage>
</organism>
<dbReference type="Gene3D" id="2.120.10.10">
    <property type="match status" value="1"/>
</dbReference>
<evidence type="ECO:0000313" key="3">
    <source>
        <dbReference type="Proteomes" id="UP000316855"/>
    </source>
</evidence>
<dbReference type="AlphaFoldDB" id="A0A517V7K6"/>
<dbReference type="CDD" id="cd15482">
    <property type="entry name" value="Sialidase_non-viral"/>
    <property type="match status" value="1"/>
</dbReference>
<accession>A0A517V7K6</accession>
<dbReference type="PANTHER" id="PTHR43752:SF2">
    <property type="entry name" value="BNR_ASP-BOX REPEAT FAMILY PROTEIN"/>
    <property type="match status" value="1"/>
</dbReference>
<protein>
    <recommendedName>
        <fullName evidence="1">Sialidase domain-containing protein</fullName>
    </recommendedName>
</protein>
<reference evidence="2 3" key="1">
    <citation type="submission" date="2019-02" db="EMBL/GenBank/DDBJ databases">
        <title>Deep-cultivation of Planctomycetes and their phenomic and genomic characterization uncovers novel biology.</title>
        <authorList>
            <person name="Wiegand S."/>
            <person name="Jogler M."/>
            <person name="Boedeker C."/>
            <person name="Pinto D."/>
            <person name="Vollmers J."/>
            <person name="Rivas-Marin E."/>
            <person name="Kohn T."/>
            <person name="Peeters S.H."/>
            <person name="Heuer A."/>
            <person name="Rast P."/>
            <person name="Oberbeckmann S."/>
            <person name="Bunk B."/>
            <person name="Jeske O."/>
            <person name="Meyerdierks A."/>
            <person name="Storesund J.E."/>
            <person name="Kallscheuer N."/>
            <person name="Luecker S."/>
            <person name="Lage O.M."/>
            <person name="Pohl T."/>
            <person name="Merkel B.J."/>
            <person name="Hornburger P."/>
            <person name="Mueller R.-W."/>
            <person name="Bruemmer F."/>
            <person name="Labrenz M."/>
            <person name="Spormann A.M."/>
            <person name="Op den Camp H."/>
            <person name="Overmann J."/>
            <person name="Amann R."/>
            <person name="Jetten M.S.M."/>
            <person name="Mascher T."/>
            <person name="Medema M.H."/>
            <person name="Devos D.P."/>
            <person name="Kaster A.-K."/>
            <person name="Ovreas L."/>
            <person name="Rohde M."/>
            <person name="Galperin M.Y."/>
            <person name="Jogler C."/>
        </authorList>
    </citation>
    <scope>NUCLEOTIDE SEQUENCE [LARGE SCALE GENOMIC DNA]</scope>
    <source>
        <strain evidence="2 3">Pan161</strain>
    </source>
</reference>
<dbReference type="Proteomes" id="UP000316855">
    <property type="component" value="Chromosome"/>
</dbReference>
<feature type="domain" description="Sialidase" evidence="1">
    <location>
        <begin position="94"/>
        <end position="358"/>
    </location>
</feature>
<dbReference type="PANTHER" id="PTHR43752">
    <property type="entry name" value="BNR/ASP-BOX REPEAT FAMILY PROTEIN"/>
    <property type="match status" value="1"/>
</dbReference>
<sequence length="383" mass="42493">MDDTLNRELCIPSQIAAPLSEEGTTMRRLPSVKLSACLMSALALCFVSQTESFGKGPEKTTPEQPGLVMQEFIYDQAPFPSCHASTIAETPEGLVCAFFGGTAEKNPDVEIWLSRNQGEGWSAPVSVADGVKDSSKRWPCWNPVLFQTKPGTLLLFYKVGPNPSEWWGMLKISHDNGKTWGKARRLPEGFVGPVKNKPFLLSDGTLLCPASTEHDGWQLQMEWTPDLGKTWHRTGPLNDGREIGAIQPSILQYGDKLQILCRSRQGKIVEAWSEDNGRSWSKVTPTSLPNPNSGTDAVTLKDGRALLVYNPTQKGRSPLHVAISEDGKHWKTGLVLEDQKGEYSYPAVIQTSDGKVHITYTWRRELVKHVVIDPDQLELKEID</sequence>
<dbReference type="Pfam" id="PF13088">
    <property type="entry name" value="BNR_2"/>
    <property type="match status" value="1"/>
</dbReference>
<dbReference type="KEGG" id="gax:Pan161_06040"/>
<evidence type="ECO:0000259" key="1">
    <source>
        <dbReference type="Pfam" id="PF13088"/>
    </source>
</evidence>
<dbReference type="InterPro" id="IPR011040">
    <property type="entry name" value="Sialidase"/>
</dbReference>
<keyword evidence="3" id="KW-1185">Reference proteome</keyword>
<dbReference type="SUPFAM" id="SSF50939">
    <property type="entry name" value="Sialidases"/>
    <property type="match status" value="1"/>
</dbReference>
<evidence type="ECO:0000313" key="2">
    <source>
        <dbReference type="EMBL" id="QDT88984.1"/>
    </source>
</evidence>
<name>A0A517V7K6_9PLAN</name>
<dbReference type="EMBL" id="CP036343">
    <property type="protein sequence ID" value="QDT88984.1"/>
    <property type="molecule type" value="Genomic_DNA"/>
</dbReference>
<gene>
    <name evidence="2" type="ORF">Pan161_06040</name>
</gene>